<keyword evidence="1" id="KW-0732">Signal</keyword>
<proteinExistence type="predicted"/>
<organism evidence="2 4">
    <name type="scientific">Rhizophagus clarus</name>
    <dbReference type="NCBI Taxonomy" id="94130"/>
    <lineage>
        <taxon>Eukaryota</taxon>
        <taxon>Fungi</taxon>
        <taxon>Fungi incertae sedis</taxon>
        <taxon>Mucoromycota</taxon>
        <taxon>Glomeromycotina</taxon>
        <taxon>Glomeromycetes</taxon>
        <taxon>Glomerales</taxon>
        <taxon>Glomeraceae</taxon>
        <taxon>Rhizophagus</taxon>
    </lineage>
</organism>
<dbReference type="Proteomes" id="UP000615446">
    <property type="component" value="Unassembled WGS sequence"/>
</dbReference>
<evidence type="ECO:0000256" key="1">
    <source>
        <dbReference type="SAM" id="SignalP"/>
    </source>
</evidence>
<dbReference type="STRING" id="94130.A0A2Z6SLA0"/>
<feature type="signal peptide" evidence="1">
    <location>
        <begin position="1"/>
        <end position="24"/>
    </location>
</feature>
<dbReference type="Proteomes" id="UP000247702">
    <property type="component" value="Unassembled WGS sequence"/>
</dbReference>
<reference evidence="3" key="2">
    <citation type="submission" date="2019-10" db="EMBL/GenBank/DDBJ databases">
        <title>Conservation and host-specific expression of non-tandemly repeated heterogenous ribosome RNA gene in arbuscular mycorrhizal fungi.</title>
        <authorList>
            <person name="Maeda T."/>
            <person name="Kobayashi Y."/>
            <person name="Nakagawa T."/>
            <person name="Ezawa T."/>
            <person name="Yamaguchi K."/>
            <person name="Bino T."/>
            <person name="Nishimoto Y."/>
            <person name="Shigenobu S."/>
            <person name="Kawaguchi M."/>
        </authorList>
    </citation>
    <scope>NUCLEOTIDE SEQUENCE</scope>
    <source>
        <strain evidence="3">HR1</strain>
    </source>
</reference>
<keyword evidence="4" id="KW-1185">Reference proteome</keyword>
<evidence type="ECO:0000313" key="4">
    <source>
        <dbReference type="Proteomes" id="UP000247702"/>
    </source>
</evidence>
<dbReference type="EMBL" id="BEXD01004133">
    <property type="protein sequence ID" value="GBC07289.1"/>
    <property type="molecule type" value="Genomic_DNA"/>
</dbReference>
<feature type="chain" id="PRO_5033340707" evidence="1">
    <location>
        <begin position="25"/>
        <end position="101"/>
    </location>
</feature>
<comment type="caution">
    <text evidence="2">The sequence shown here is derived from an EMBL/GenBank/DDBJ whole genome shotgun (WGS) entry which is preliminary data.</text>
</comment>
<sequence>MIMSSNLYHIRKLLVTLFCLFCENYDLYQDCKSKSPNVHDNNHAFQPIAYSGLSLFGITLGRNATCDYCKLTCTGNKCYKCANGEFPVEEYELFQVKKDEI</sequence>
<name>A0A2Z6SLA0_9GLOM</name>
<dbReference type="OrthoDB" id="2423701at2759"/>
<dbReference type="AlphaFoldDB" id="A0A2Z6SLA0"/>
<evidence type="ECO:0000313" key="3">
    <source>
        <dbReference type="EMBL" id="GES85062.1"/>
    </source>
</evidence>
<reference evidence="2 4" key="1">
    <citation type="submission" date="2017-11" db="EMBL/GenBank/DDBJ databases">
        <title>The genome of Rhizophagus clarus HR1 reveals common genetic basis of auxotrophy among arbuscular mycorrhizal fungi.</title>
        <authorList>
            <person name="Kobayashi Y."/>
        </authorList>
    </citation>
    <scope>NUCLEOTIDE SEQUENCE [LARGE SCALE GENOMIC DNA]</scope>
    <source>
        <strain evidence="2 4">HR1</strain>
    </source>
</reference>
<evidence type="ECO:0000313" key="2">
    <source>
        <dbReference type="EMBL" id="GBC07289.1"/>
    </source>
</evidence>
<gene>
    <name evidence="3" type="ORF">RCL2_001215300</name>
    <name evidence="2" type="ORF">RclHR1_07360012</name>
</gene>
<protein>
    <submittedName>
        <fullName evidence="2">Uncharacterized protein</fullName>
    </submittedName>
</protein>
<dbReference type="EMBL" id="BLAL01000087">
    <property type="protein sequence ID" value="GES85062.1"/>
    <property type="molecule type" value="Genomic_DNA"/>
</dbReference>
<accession>A0A2Z6SLA0</accession>